<accession>A0ABP9WIS3</accession>
<name>A0ABP9WIS3_9MICO</name>
<gene>
    <name evidence="1" type="ORF">Lsed01_02101</name>
</gene>
<comment type="caution">
    <text evidence="1">The sequence shown here is derived from an EMBL/GenBank/DDBJ whole genome shotgun (WGS) entry which is preliminary data.</text>
</comment>
<proteinExistence type="predicted"/>
<dbReference type="Proteomes" id="UP001426770">
    <property type="component" value="Unassembled WGS sequence"/>
</dbReference>
<protein>
    <submittedName>
        <fullName evidence="1">Uncharacterized protein MSMEG_1279/MSMEI_1241</fullName>
    </submittedName>
</protein>
<sequence length="494" mass="54388">MATVPATARALRLLQRLEEDAAWRLLRADNAAIVAALLKEHLDGDANRRDAEDLYERIDADLDDLRTHGLSLPQTAQAYVKAWRDAGFLVRRTTPDTRTETLELSGAGLAALRFLESRDAPRRSLTESRLASLSAQLRQLAIDTDPSSERRLARLREERAAIDARIAAIEEGRDDALAGERATERVQDLLAQAAEVPDDFARVRTEFEQLNTLLRRRILESGESQREVLDDVFRGVDLIAESDAGRSFAGFSALVLDPALGTAFEEDVRHVLERDFARALSIAERRALREFLTTLKDRSAEIHDVITQFARGLRRYVRSQDYQRDRVLRGLIQEALGEARESASAIKPWAQLGVELALTHVEIRSAGALTLHDPAEMNAPREVEAHAGEVADLAALRALARATEIDFDELTNDVNAALGRARAHDATAVVSVGDVLAVNPATQGVASVVGLLALAARWGIVPAEAEPEELHWTGADGARRRARVARHVFTGRIP</sequence>
<organism evidence="1 2">
    <name type="scientific">Demequina sediminis</name>
    <dbReference type="NCBI Taxonomy" id="1930058"/>
    <lineage>
        <taxon>Bacteria</taxon>
        <taxon>Bacillati</taxon>
        <taxon>Actinomycetota</taxon>
        <taxon>Actinomycetes</taxon>
        <taxon>Micrococcales</taxon>
        <taxon>Demequinaceae</taxon>
        <taxon>Demequina</taxon>
    </lineage>
</organism>
<dbReference type="Pfam" id="PF11855">
    <property type="entry name" value="DUF3375"/>
    <property type="match status" value="1"/>
</dbReference>
<evidence type="ECO:0000313" key="2">
    <source>
        <dbReference type="Proteomes" id="UP001426770"/>
    </source>
</evidence>
<reference evidence="1 2" key="1">
    <citation type="submission" date="2024-02" db="EMBL/GenBank/DDBJ databases">
        <title>Lysinimicrobium sediminis NBRC 112286.</title>
        <authorList>
            <person name="Ichikawa N."/>
            <person name="Katano-Makiyama Y."/>
            <person name="Hidaka K."/>
        </authorList>
    </citation>
    <scope>NUCLEOTIDE SEQUENCE [LARGE SCALE GENOMIC DNA]</scope>
    <source>
        <strain evidence="1 2">NBRC 112286</strain>
    </source>
</reference>
<dbReference type="EMBL" id="BAABRR010000011">
    <property type="protein sequence ID" value="GAA5519650.1"/>
    <property type="molecule type" value="Genomic_DNA"/>
</dbReference>
<dbReference type="InterPro" id="IPR021804">
    <property type="entry name" value="DUF3375"/>
</dbReference>
<keyword evidence="2" id="KW-1185">Reference proteome</keyword>
<evidence type="ECO:0000313" key="1">
    <source>
        <dbReference type="EMBL" id="GAA5519650.1"/>
    </source>
</evidence>